<evidence type="ECO:0000256" key="2">
    <source>
        <dbReference type="ARBA" id="ARBA00022722"/>
    </source>
</evidence>
<accession>A0A1F5F386</accession>
<dbReference type="GO" id="GO:0004526">
    <property type="term" value="F:ribonuclease P activity"/>
    <property type="evidence" value="ECO:0007669"/>
    <property type="project" value="InterPro"/>
</dbReference>
<evidence type="ECO:0000256" key="4">
    <source>
        <dbReference type="ARBA" id="ARBA00022801"/>
    </source>
</evidence>
<keyword evidence="5" id="KW-0694">RNA-binding</keyword>
<evidence type="ECO:0000313" key="6">
    <source>
        <dbReference type="EMBL" id="OGD74127.1"/>
    </source>
</evidence>
<dbReference type="GO" id="GO:0008033">
    <property type="term" value="P:tRNA processing"/>
    <property type="evidence" value="ECO:0007669"/>
    <property type="project" value="UniProtKB-KW"/>
</dbReference>
<protein>
    <submittedName>
        <fullName evidence="6">Uncharacterized protein</fullName>
    </submittedName>
</protein>
<sequence>MIPQFSKFPLRTDFVRFRTVAKKILTPHTIVYYLKSGISTRLSVVVPKKLSPKAVTRNWLKRLTYDTLWPLIQDKNFDCVIVYKPLPLSKTPATQKELINELTQAISNL</sequence>
<keyword evidence="3" id="KW-0255">Endonuclease</keyword>
<dbReference type="EMBL" id="MFAK01000040">
    <property type="protein sequence ID" value="OGD74127.1"/>
    <property type="molecule type" value="Genomic_DNA"/>
</dbReference>
<dbReference type="InterPro" id="IPR014721">
    <property type="entry name" value="Ribsml_uS5_D2-typ_fold_subgr"/>
</dbReference>
<dbReference type="InterPro" id="IPR020568">
    <property type="entry name" value="Ribosomal_Su5_D2-typ_SF"/>
</dbReference>
<evidence type="ECO:0000256" key="3">
    <source>
        <dbReference type="ARBA" id="ARBA00022759"/>
    </source>
</evidence>
<evidence type="ECO:0000256" key="1">
    <source>
        <dbReference type="ARBA" id="ARBA00022694"/>
    </source>
</evidence>
<proteinExistence type="predicted"/>
<dbReference type="InterPro" id="IPR000100">
    <property type="entry name" value="RNase_P"/>
</dbReference>
<dbReference type="GO" id="GO:0000049">
    <property type="term" value="F:tRNA binding"/>
    <property type="evidence" value="ECO:0007669"/>
    <property type="project" value="InterPro"/>
</dbReference>
<dbReference type="Proteomes" id="UP000176191">
    <property type="component" value="Unassembled WGS sequence"/>
</dbReference>
<evidence type="ECO:0000256" key="5">
    <source>
        <dbReference type="ARBA" id="ARBA00022884"/>
    </source>
</evidence>
<dbReference type="SUPFAM" id="SSF54211">
    <property type="entry name" value="Ribosomal protein S5 domain 2-like"/>
    <property type="match status" value="1"/>
</dbReference>
<dbReference type="AlphaFoldDB" id="A0A1F5F386"/>
<comment type="caution">
    <text evidence="6">The sequence shown here is derived from an EMBL/GenBank/DDBJ whole genome shotgun (WGS) entry which is preliminary data.</text>
</comment>
<gene>
    <name evidence="6" type="ORF">A2228_03095</name>
</gene>
<dbReference type="Pfam" id="PF00825">
    <property type="entry name" value="Ribonuclease_P"/>
    <property type="match status" value="1"/>
</dbReference>
<evidence type="ECO:0000313" key="7">
    <source>
        <dbReference type="Proteomes" id="UP000176191"/>
    </source>
</evidence>
<reference evidence="6 7" key="1">
    <citation type="journal article" date="2016" name="Nat. Commun.">
        <title>Thousands of microbial genomes shed light on interconnected biogeochemical processes in an aquifer system.</title>
        <authorList>
            <person name="Anantharaman K."/>
            <person name="Brown C.T."/>
            <person name="Hug L.A."/>
            <person name="Sharon I."/>
            <person name="Castelle C.J."/>
            <person name="Probst A.J."/>
            <person name="Thomas B.C."/>
            <person name="Singh A."/>
            <person name="Wilkins M.J."/>
            <person name="Karaoz U."/>
            <person name="Brodie E.L."/>
            <person name="Williams K.H."/>
            <person name="Hubbard S.S."/>
            <person name="Banfield J.F."/>
        </authorList>
    </citation>
    <scope>NUCLEOTIDE SEQUENCE [LARGE SCALE GENOMIC DNA]</scope>
</reference>
<name>A0A1F5F386_9BACT</name>
<organism evidence="6 7">
    <name type="scientific">Candidatus Collierbacteria bacterium RIFOXYA2_FULL_46_10</name>
    <dbReference type="NCBI Taxonomy" id="1817726"/>
    <lineage>
        <taxon>Bacteria</taxon>
        <taxon>Candidatus Collieribacteriota</taxon>
    </lineage>
</organism>
<keyword evidence="1" id="KW-0819">tRNA processing</keyword>
<keyword evidence="2" id="KW-0540">Nuclease</keyword>
<keyword evidence="4" id="KW-0378">Hydrolase</keyword>
<dbReference type="Gene3D" id="3.30.230.10">
    <property type="match status" value="1"/>
</dbReference>